<comment type="caution">
    <text evidence="2">The sequence shown here is derived from an EMBL/GenBank/DDBJ whole genome shotgun (WGS) entry which is preliminary data.</text>
</comment>
<sequence length="142" mass="15862">MNEKEGLKIEGVIASLCLFGFGLLTGERGMFWIAESDAVIKDSDLYLSLHQVMPLSIWGIFFFLGGVCLILGSVFLPTINHSKKAALFIMIGGLISSIFYFIMSTVGVYNALNWLSWVQYLTFWALTAILTFVGGSYLWQKK</sequence>
<reference evidence="2 3" key="1">
    <citation type="submission" date="2018-10" db="EMBL/GenBank/DDBJ databases">
        <title>A collection Staphylococci species genome sequencing.</title>
        <authorList>
            <person name="Cole K."/>
        </authorList>
    </citation>
    <scope>NUCLEOTIDE SEQUENCE [LARGE SCALE GENOMIC DNA]</scope>
    <source>
        <strain evidence="3">NCTC 12218</strain>
    </source>
</reference>
<accession>A0AAJ4VIE4</accession>
<feature type="transmembrane region" description="Helical" evidence="1">
    <location>
        <begin position="117"/>
        <end position="139"/>
    </location>
</feature>
<feature type="transmembrane region" description="Helical" evidence="1">
    <location>
        <begin position="53"/>
        <end position="76"/>
    </location>
</feature>
<keyword evidence="1" id="KW-1133">Transmembrane helix</keyword>
<gene>
    <name evidence="2" type="ORF">CD117_04000</name>
</gene>
<organism evidence="2 3">
    <name type="scientific">Mammaliicoccus sciuri</name>
    <name type="common">Staphylococcus sciuri</name>
    <dbReference type="NCBI Taxonomy" id="1296"/>
    <lineage>
        <taxon>Bacteria</taxon>
        <taxon>Bacillati</taxon>
        <taxon>Bacillota</taxon>
        <taxon>Bacilli</taxon>
        <taxon>Bacillales</taxon>
        <taxon>Staphylococcaceae</taxon>
        <taxon>Mammaliicoccus</taxon>
    </lineage>
</organism>
<protein>
    <submittedName>
        <fullName evidence="2">Uncharacterized protein</fullName>
    </submittedName>
</protein>
<evidence type="ECO:0000313" key="2">
    <source>
        <dbReference type="EMBL" id="RTX73757.1"/>
    </source>
</evidence>
<keyword evidence="1" id="KW-0472">Membrane</keyword>
<feature type="transmembrane region" description="Helical" evidence="1">
    <location>
        <begin position="88"/>
        <end position="111"/>
    </location>
</feature>
<feature type="transmembrane region" description="Helical" evidence="1">
    <location>
        <begin position="12"/>
        <end position="33"/>
    </location>
</feature>
<evidence type="ECO:0000256" key="1">
    <source>
        <dbReference type="SAM" id="Phobius"/>
    </source>
</evidence>
<evidence type="ECO:0000313" key="3">
    <source>
        <dbReference type="Proteomes" id="UP000274792"/>
    </source>
</evidence>
<dbReference type="RefSeq" id="WP_126476776.1">
    <property type="nucleotide sequence ID" value="NZ_JALGPD010000001.1"/>
</dbReference>
<dbReference type="Proteomes" id="UP000274792">
    <property type="component" value="Unassembled WGS sequence"/>
</dbReference>
<keyword evidence="1" id="KW-0812">Transmembrane</keyword>
<dbReference type="EMBL" id="RXWV01000023">
    <property type="protein sequence ID" value="RTX73757.1"/>
    <property type="molecule type" value="Genomic_DNA"/>
</dbReference>
<dbReference type="AlphaFoldDB" id="A0AAJ4VIE4"/>
<proteinExistence type="predicted"/>
<name>A0AAJ4VIE4_MAMSC</name>